<dbReference type="EMBL" id="KV878226">
    <property type="protein sequence ID" value="OJJ29536.1"/>
    <property type="molecule type" value="Genomic_DNA"/>
</dbReference>
<dbReference type="Proteomes" id="UP000184383">
    <property type="component" value="Unassembled WGS sequence"/>
</dbReference>
<dbReference type="RefSeq" id="XP_040683213.1">
    <property type="nucleotide sequence ID" value="XM_040833454.1"/>
</dbReference>
<dbReference type="STRING" id="1073089.A0A1L9R3P2"/>
<keyword evidence="2" id="KW-1185">Reference proteome</keyword>
<reference evidence="2" key="1">
    <citation type="journal article" date="2017" name="Genome Biol.">
        <title>Comparative genomics reveals high biological diversity and specific adaptations in the industrially and medically important fungal genus Aspergillus.</title>
        <authorList>
            <person name="de Vries R.P."/>
            <person name="Riley R."/>
            <person name="Wiebenga A."/>
            <person name="Aguilar-Osorio G."/>
            <person name="Amillis S."/>
            <person name="Uchima C.A."/>
            <person name="Anderluh G."/>
            <person name="Asadollahi M."/>
            <person name="Askin M."/>
            <person name="Barry K."/>
            <person name="Battaglia E."/>
            <person name="Bayram O."/>
            <person name="Benocci T."/>
            <person name="Braus-Stromeyer S.A."/>
            <person name="Caldana C."/>
            <person name="Canovas D."/>
            <person name="Cerqueira G.C."/>
            <person name="Chen F."/>
            <person name="Chen W."/>
            <person name="Choi C."/>
            <person name="Clum A."/>
            <person name="Dos Santos R.A."/>
            <person name="Damasio A.R."/>
            <person name="Diallinas G."/>
            <person name="Emri T."/>
            <person name="Fekete E."/>
            <person name="Flipphi M."/>
            <person name="Freyberg S."/>
            <person name="Gallo A."/>
            <person name="Gournas C."/>
            <person name="Habgood R."/>
            <person name="Hainaut M."/>
            <person name="Harispe M.L."/>
            <person name="Henrissat B."/>
            <person name="Hilden K.S."/>
            <person name="Hope R."/>
            <person name="Hossain A."/>
            <person name="Karabika E."/>
            <person name="Karaffa L."/>
            <person name="Karanyi Z."/>
            <person name="Krasevec N."/>
            <person name="Kuo A."/>
            <person name="Kusch H."/>
            <person name="LaButti K."/>
            <person name="Lagendijk E.L."/>
            <person name="Lapidus A."/>
            <person name="Levasseur A."/>
            <person name="Lindquist E."/>
            <person name="Lipzen A."/>
            <person name="Logrieco A.F."/>
            <person name="MacCabe A."/>
            <person name="Maekelae M.R."/>
            <person name="Malavazi I."/>
            <person name="Melin P."/>
            <person name="Meyer V."/>
            <person name="Mielnichuk N."/>
            <person name="Miskei M."/>
            <person name="Molnar A.P."/>
            <person name="Mule G."/>
            <person name="Ngan C.Y."/>
            <person name="Orejas M."/>
            <person name="Orosz E."/>
            <person name="Ouedraogo J.P."/>
            <person name="Overkamp K.M."/>
            <person name="Park H.-S."/>
            <person name="Perrone G."/>
            <person name="Piumi F."/>
            <person name="Punt P.J."/>
            <person name="Ram A.F."/>
            <person name="Ramon A."/>
            <person name="Rauscher S."/>
            <person name="Record E."/>
            <person name="Riano-Pachon D.M."/>
            <person name="Robert V."/>
            <person name="Roehrig J."/>
            <person name="Ruller R."/>
            <person name="Salamov A."/>
            <person name="Salih N.S."/>
            <person name="Samson R.A."/>
            <person name="Sandor E."/>
            <person name="Sanguinetti M."/>
            <person name="Schuetze T."/>
            <person name="Sepcic K."/>
            <person name="Shelest E."/>
            <person name="Sherlock G."/>
            <person name="Sophianopoulou V."/>
            <person name="Squina F.M."/>
            <person name="Sun H."/>
            <person name="Susca A."/>
            <person name="Todd R.B."/>
            <person name="Tsang A."/>
            <person name="Unkles S.E."/>
            <person name="van de Wiele N."/>
            <person name="van Rossen-Uffink D."/>
            <person name="Oliveira J.V."/>
            <person name="Vesth T.C."/>
            <person name="Visser J."/>
            <person name="Yu J.-H."/>
            <person name="Zhou M."/>
            <person name="Andersen M.R."/>
            <person name="Archer D.B."/>
            <person name="Baker S.E."/>
            <person name="Benoit I."/>
            <person name="Brakhage A.A."/>
            <person name="Braus G.H."/>
            <person name="Fischer R."/>
            <person name="Frisvad J.C."/>
            <person name="Goldman G.H."/>
            <person name="Houbraken J."/>
            <person name="Oakley B."/>
            <person name="Pocsi I."/>
            <person name="Scazzocchio C."/>
            <person name="Seiboth B."/>
            <person name="vanKuyk P.A."/>
            <person name="Wortman J."/>
            <person name="Dyer P.S."/>
            <person name="Grigoriev I.V."/>
        </authorList>
    </citation>
    <scope>NUCLEOTIDE SEQUENCE [LARGE SCALE GENOMIC DNA]</scope>
    <source>
        <strain evidence="2">DTO 134E9</strain>
    </source>
</reference>
<dbReference type="OrthoDB" id="4089664at2759"/>
<sequence>MVHCSRTVHCTVHSVPSTWDPPQHECSCNRPMSVNGPRIHRILTRRMASSSSSLGTLSVFPLLSTDEFESACRAFLDRVDVLGIPDRLGWSSVRVEQQVVLAL</sequence>
<dbReference type="VEuPathDB" id="FungiDB:ASPWEDRAFT_307331"/>
<protein>
    <submittedName>
        <fullName evidence="1">Uncharacterized protein</fullName>
    </submittedName>
</protein>
<organism evidence="1 2">
    <name type="scientific">Aspergillus wentii DTO 134E9</name>
    <dbReference type="NCBI Taxonomy" id="1073089"/>
    <lineage>
        <taxon>Eukaryota</taxon>
        <taxon>Fungi</taxon>
        <taxon>Dikarya</taxon>
        <taxon>Ascomycota</taxon>
        <taxon>Pezizomycotina</taxon>
        <taxon>Eurotiomycetes</taxon>
        <taxon>Eurotiomycetidae</taxon>
        <taxon>Eurotiales</taxon>
        <taxon>Aspergillaceae</taxon>
        <taxon>Aspergillus</taxon>
        <taxon>Aspergillus subgen. Cremei</taxon>
    </lineage>
</organism>
<evidence type="ECO:0000313" key="1">
    <source>
        <dbReference type="EMBL" id="OJJ29536.1"/>
    </source>
</evidence>
<accession>A0A1L9R3P2</accession>
<evidence type="ECO:0000313" key="2">
    <source>
        <dbReference type="Proteomes" id="UP000184383"/>
    </source>
</evidence>
<dbReference type="GeneID" id="63749302"/>
<proteinExistence type="predicted"/>
<name>A0A1L9R3P2_ASPWE</name>
<gene>
    <name evidence="1" type="ORF">ASPWEDRAFT_307331</name>
</gene>
<dbReference type="AlphaFoldDB" id="A0A1L9R3P2"/>